<dbReference type="PANTHER" id="PTHR47019">
    <property type="entry name" value="LIPID II FLIPPASE MURJ"/>
    <property type="match status" value="1"/>
</dbReference>
<name>A0A097IJ06_9CORY</name>
<feature type="transmembrane region" description="Helical" evidence="9">
    <location>
        <begin position="512"/>
        <end position="535"/>
    </location>
</feature>
<dbReference type="EMBL" id="CP006764">
    <property type="protein sequence ID" value="AIT62109.1"/>
    <property type="molecule type" value="Genomic_DNA"/>
</dbReference>
<feature type="region of interest" description="Disordered" evidence="8">
    <location>
        <begin position="1"/>
        <end position="38"/>
    </location>
</feature>
<feature type="transmembrane region" description="Helical" evidence="9">
    <location>
        <begin position="253"/>
        <end position="272"/>
    </location>
</feature>
<keyword evidence="6 9" id="KW-1133">Transmembrane helix</keyword>
<dbReference type="GO" id="GO:0015648">
    <property type="term" value="F:lipid-linked peptidoglycan transporter activity"/>
    <property type="evidence" value="ECO:0007669"/>
    <property type="project" value="TreeGrafter"/>
</dbReference>
<dbReference type="Gene3D" id="1.10.510.10">
    <property type="entry name" value="Transferase(Phosphotransferase) domain 1"/>
    <property type="match status" value="1"/>
</dbReference>
<protein>
    <submittedName>
        <fullName evidence="10">Membrane protein</fullName>
    </submittedName>
</protein>
<feature type="transmembrane region" description="Helical" evidence="9">
    <location>
        <begin position="450"/>
        <end position="470"/>
    </location>
</feature>
<feature type="transmembrane region" description="Helical" evidence="9">
    <location>
        <begin position="331"/>
        <end position="351"/>
    </location>
</feature>
<feature type="transmembrane region" description="Helical" evidence="9">
    <location>
        <begin position="117"/>
        <end position="138"/>
    </location>
</feature>
<comment type="subcellular location">
    <subcellularLocation>
        <location evidence="1">Cell membrane</location>
        <topology evidence="1">Multi-pass membrane protein</topology>
    </subcellularLocation>
</comment>
<feature type="transmembrane region" description="Helical" evidence="9">
    <location>
        <begin position="555"/>
        <end position="575"/>
    </location>
</feature>
<evidence type="ECO:0000256" key="3">
    <source>
        <dbReference type="ARBA" id="ARBA00022692"/>
    </source>
</evidence>
<gene>
    <name evidence="10" type="ORF">CDOO_13190</name>
</gene>
<proteinExistence type="predicted"/>
<evidence type="ECO:0000256" key="7">
    <source>
        <dbReference type="ARBA" id="ARBA00023136"/>
    </source>
</evidence>
<feature type="transmembrane region" description="Helical" evidence="9">
    <location>
        <begin position="144"/>
        <end position="163"/>
    </location>
</feature>
<accession>A0A097IJ06</accession>
<dbReference type="InterPro" id="IPR051050">
    <property type="entry name" value="Lipid_II_flippase_MurJ/MviN"/>
</dbReference>
<dbReference type="Gene3D" id="3.30.200.20">
    <property type="entry name" value="Phosphorylase Kinase, domain 1"/>
    <property type="match status" value="1"/>
</dbReference>
<dbReference type="eggNOG" id="COG0728">
    <property type="taxonomic scope" value="Bacteria"/>
</dbReference>
<keyword evidence="3 9" id="KW-0812">Transmembrane</keyword>
<keyword evidence="2" id="KW-1003">Cell membrane</keyword>
<evidence type="ECO:0000313" key="11">
    <source>
        <dbReference type="Proteomes" id="UP000029914"/>
    </source>
</evidence>
<feature type="compositionally biased region" description="Low complexity" evidence="8">
    <location>
        <begin position="73"/>
        <end position="93"/>
    </location>
</feature>
<reference evidence="10 11" key="1">
    <citation type="submission" date="2013-09" db="EMBL/GenBank/DDBJ databases">
        <title>Complete genome sequence of Corynebacterium doosanense CAU 212(T) (=DSM 45436(T)), isolated from activated sludge.</title>
        <authorList>
            <person name="Schaffert L."/>
            <person name="Albersmeier A."/>
            <person name="Kalinowski J."/>
            <person name="Ruckert C."/>
        </authorList>
    </citation>
    <scope>NUCLEOTIDE SEQUENCE [LARGE SCALE GENOMIC DNA]</scope>
    <source>
        <strain evidence="10 11">CAU 212</strain>
    </source>
</reference>
<keyword evidence="7 9" id="KW-0472">Membrane</keyword>
<feature type="transmembrane region" description="Helical" evidence="9">
    <location>
        <begin position="482"/>
        <end position="506"/>
    </location>
</feature>
<keyword evidence="4" id="KW-0133">Cell shape</keyword>
<dbReference type="KEGG" id="cdo:CDOO_13190"/>
<feature type="transmembrane region" description="Helical" evidence="9">
    <location>
        <begin position="175"/>
        <end position="201"/>
    </location>
</feature>
<evidence type="ECO:0000256" key="6">
    <source>
        <dbReference type="ARBA" id="ARBA00022989"/>
    </source>
</evidence>
<organism evidence="10 11">
    <name type="scientific">Corynebacterium doosanense CAU 212 = DSM 45436</name>
    <dbReference type="NCBI Taxonomy" id="558173"/>
    <lineage>
        <taxon>Bacteria</taxon>
        <taxon>Bacillati</taxon>
        <taxon>Actinomycetota</taxon>
        <taxon>Actinomycetes</taxon>
        <taxon>Mycobacteriales</taxon>
        <taxon>Corynebacteriaceae</taxon>
        <taxon>Corynebacterium</taxon>
    </lineage>
</organism>
<dbReference type="Proteomes" id="UP000029914">
    <property type="component" value="Chromosome"/>
</dbReference>
<evidence type="ECO:0000313" key="10">
    <source>
        <dbReference type="EMBL" id="AIT62109.1"/>
    </source>
</evidence>
<dbReference type="PRINTS" id="PR01806">
    <property type="entry name" value="VIRFACTRMVIN"/>
</dbReference>
<evidence type="ECO:0000256" key="4">
    <source>
        <dbReference type="ARBA" id="ARBA00022960"/>
    </source>
</evidence>
<feature type="transmembrane region" description="Helical" evidence="9">
    <location>
        <begin position="221"/>
        <end position="241"/>
    </location>
</feature>
<feature type="transmembrane region" description="Helical" evidence="9">
    <location>
        <begin position="587"/>
        <end position="607"/>
    </location>
</feature>
<evidence type="ECO:0000256" key="8">
    <source>
        <dbReference type="SAM" id="MobiDB-lite"/>
    </source>
</evidence>
<sequence length="1161" mass="121258">MDTNEPAHQGLRRRHLEPSPPAPVPATTPARTTVAADPVEIAPEAASVAALAGAGVGSGSGTMALAPRGEGGSESSISEPEPPAVAEESATESSDSDVVRSTGSMAVATLLSRITGFVRIAVITSLLGSAIGSAFQTANTLPNLITEIVLGSVMTALVVPVLVRAEKEDPDKGAAFIRRLFTLTVTLLTVVTLLAVIGAPLLTRLLLAQHGQVNVGMSTSFAFLVLPQIFFYGLFSLFMAVLNTKGIFRPGAWAPVANNLVSIAALLLYGLLPGQLDPGERVGVADPHVLLLGLGTTLGVVVQCAIMVPSLRRAGIDLRPLWGIDDRLKQFGGMAVAIIVYVAISQLGYIVTNRIASQSAAGPIIYSNAWLLLQVPYGIIGVTLLTAIMPRLSRNAADGDDKAVVKDLTLATQLTFIALIPIIVFFTGFGMPISFALFQQGRFTPEDAELLGLTLAFSAFTLIPYALVMLHLRVFYARESAWTPTFIVAGITVTKIILSVLAPFVASSPEHVVILLGAANGFGYLAGAVIGIFLLRSKLGSLQFHTIAQTSAWALASSLIGLAVALLAQWVLLGIAGEPLERLSKPWQFFLVAACGLIFLVVTGLVLSRSRLAEVQNLGRLFSRLPVIGRFIRVDEDRAINVAGAGTMELSAQLAAFDAFNASPVPPPMSAGVVRGPRLVPGAPVSDGRFRLLSECGSVQGAQFWKAREQETGQTVGLTFVDTSGQAPLAPRTQAEMARTAGEVSRMTRKLAGLDHPGIADNIRILSYRTGCLIVADWVEGSSLRDVADNSVLLDPKAVAGALAPLAEAAADAHAAGTMLGLDNSSRIRITTEGTAVLAFPAVLPQASLQQDASSLASAIGLLADATCTEDESVDSELAQIAFDARAVANETDSEPVPGELDLLRDLASRLRAYSYGIEHVPENRLIDAPSEAPATASEIPDQPAVGFGSSGYTRGATALVIGLVMFFVLLIAAATTLLTSLFSGDNDNAPVNSDSIQGSQVSSLPRELPLVLTPDATVVWQAPGEDPAADHPEAAGAAGDDDPATAWTSDSYPEGMGTKPGIGLAVTLAEPATLESVRVDSPSRGARYAVYALPAGADPRQVVGLSDLRRIAAGELRSGPATIELEETTQPSGGVILWFTELPPEGDSLAVEEISLVGHT</sequence>
<feature type="region of interest" description="Disordered" evidence="8">
    <location>
        <begin position="59"/>
        <end position="98"/>
    </location>
</feature>
<dbReference type="STRING" id="558173.CDOO_13190"/>
<dbReference type="NCBIfam" id="TIGR01695">
    <property type="entry name" value="murJ_mviN"/>
    <property type="match status" value="1"/>
</dbReference>
<keyword evidence="5" id="KW-0573">Peptidoglycan synthesis</keyword>
<evidence type="ECO:0000256" key="1">
    <source>
        <dbReference type="ARBA" id="ARBA00004651"/>
    </source>
</evidence>
<dbReference type="Pfam" id="PF03023">
    <property type="entry name" value="MurJ"/>
    <property type="match status" value="1"/>
</dbReference>
<evidence type="ECO:0000256" key="5">
    <source>
        <dbReference type="ARBA" id="ARBA00022984"/>
    </source>
</evidence>
<feature type="region of interest" description="Disordered" evidence="8">
    <location>
        <begin position="1023"/>
        <end position="1057"/>
    </location>
</feature>
<feature type="transmembrane region" description="Helical" evidence="9">
    <location>
        <begin position="414"/>
        <end position="438"/>
    </location>
</feature>
<evidence type="ECO:0000256" key="2">
    <source>
        <dbReference type="ARBA" id="ARBA00022475"/>
    </source>
</evidence>
<feature type="transmembrane region" description="Helical" evidence="9">
    <location>
        <begin position="292"/>
        <end position="311"/>
    </location>
</feature>
<feature type="transmembrane region" description="Helical" evidence="9">
    <location>
        <begin position="371"/>
        <end position="393"/>
    </location>
</feature>
<dbReference type="GO" id="GO:0005886">
    <property type="term" value="C:plasma membrane"/>
    <property type="evidence" value="ECO:0007669"/>
    <property type="project" value="UniProtKB-SubCell"/>
</dbReference>
<keyword evidence="11" id="KW-1185">Reference proteome</keyword>
<dbReference type="HOGENOM" id="CLU_006797_0_1_11"/>
<dbReference type="GO" id="GO:0009252">
    <property type="term" value="P:peptidoglycan biosynthetic process"/>
    <property type="evidence" value="ECO:0007669"/>
    <property type="project" value="UniProtKB-KW"/>
</dbReference>
<dbReference type="GO" id="GO:0034204">
    <property type="term" value="P:lipid translocation"/>
    <property type="evidence" value="ECO:0007669"/>
    <property type="project" value="TreeGrafter"/>
</dbReference>
<dbReference type="CDD" id="cd13973">
    <property type="entry name" value="PK_MviN-like"/>
    <property type="match status" value="1"/>
</dbReference>
<dbReference type="InterPro" id="IPR004268">
    <property type="entry name" value="MurJ"/>
</dbReference>
<dbReference type="GO" id="GO:0008360">
    <property type="term" value="P:regulation of cell shape"/>
    <property type="evidence" value="ECO:0007669"/>
    <property type="project" value="UniProtKB-KW"/>
</dbReference>
<dbReference type="AlphaFoldDB" id="A0A097IJ06"/>
<evidence type="ECO:0000256" key="9">
    <source>
        <dbReference type="SAM" id="Phobius"/>
    </source>
</evidence>
<feature type="transmembrane region" description="Helical" evidence="9">
    <location>
        <begin position="959"/>
        <end position="983"/>
    </location>
</feature>
<dbReference type="CDD" id="cd13123">
    <property type="entry name" value="MATE_MurJ_like"/>
    <property type="match status" value="1"/>
</dbReference>
<dbReference type="PANTHER" id="PTHR47019:SF1">
    <property type="entry name" value="LIPID II FLIPPASE MURJ"/>
    <property type="match status" value="1"/>
</dbReference>
<feature type="compositionally biased region" description="Low complexity" evidence="8">
    <location>
        <begin position="27"/>
        <end position="38"/>
    </location>
</feature>